<feature type="transmembrane region" description="Helical" evidence="2">
    <location>
        <begin position="116"/>
        <end position="141"/>
    </location>
</feature>
<dbReference type="InterPro" id="IPR009571">
    <property type="entry name" value="SUR7/Rim9-like_fungi"/>
</dbReference>
<dbReference type="PANTHER" id="PTHR36414:SF1">
    <property type="entry name" value="PROTEIN SUR7"/>
    <property type="match status" value="1"/>
</dbReference>
<dbReference type="Proteomes" id="UP000290900">
    <property type="component" value="Unassembled WGS sequence"/>
</dbReference>
<dbReference type="EMBL" id="CAACVR010000012">
    <property type="protein sequence ID" value="VEU21687.1"/>
    <property type="molecule type" value="Genomic_DNA"/>
</dbReference>
<dbReference type="GO" id="GO:0031505">
    <property type="term" value="P:fungal-type cell wall organization"/>
    <property type="evidence" value="ECO:0007669"/>
    <property type="project" value="TreeGrafter"/>
</dbReference>
<dbReference type="FunCoup" id="A0A448YLB1">
    <property type="interactions" value="103"/>
</dbReference>
<feature type="region of interest" description="Disordered" evidence="1">
    <location>
        <begin position="293"/>
        <end position="322"/>
    </location>
</feature>
<dbReference type="GO" id="GO:0032185">
    <property type="term" value="P:septin cytoskeleton organization"/>
    <property type="evidence" value="ECO:0007669"/>
    <property type="project" value="TreeGrafter"/>
</dbReference>
<evidence type="ECO:0000256" key="2">
    <source>
        <dbReference type="SAM" id="Phobius"/>
    </source>
</evidence>
<feature type="compositionally biased region" description="Polar residues" evidence="1">
    <location>
        <begin position="298"/>
        <end position="322"/>
    </location>
</feature>
<dbReference type="Pfam" id="PF06687">
    <property type="entry name" value="SUR7"/>
    <property type="match status" value="1"/>
</dbReference>
<dbReference type="OrthoDB" id="5419460at2759"/>
<organism evidence="3 4">
    <name type="scientific">Brettanomyces naardenensis</name>
    <name type="common">Yeast</name>
    <dbReference type="NCBI Taxonomy" id="13370"/>
    <lineage>
        <taxon>Eukaryota</taxon>
        <taxon>Fungi</taxon>
        <taxon>Dikarya</taxon>
        <taxon>Ascomycota</taxon>
        <taxon>Saccharomycotina</taxon>
        <taxon>Pichiomycetes</taxon>
        <taxon>Pichiales</taxon>
        <taxon>Pichiaceae</taxon>
        <taxon>Brettanomyces</taxon>
    </lineage>
</organism>
<keyword evidence="2" id="KW-1133">Transmembrane helix</keyword>
<proteinExistence type="predicted"/>
<accession>A0A448YLB1</accession>
<dbReference type="GO" id="GO:0045121">
    <property type="term" value="C:membrane raft"/>
    <property type="evidence" value="ECO:0007669"/>
    <property type="project" value="TreeGrafter"/>
</dbReference>
<dbReference type="GO" id="GO:0006897">
    <property type="term" value="P:endocytosis"/>
    <property type="evidence" value="ECO:0007669"/>
    <property type="project" value="TreeGrafter"/>
</dbReference>
<evidence type="ECO:0000313" key="3">
    <source>
        <dbReference type="EMBL" id="VEU21687.1"/>
    </source>
</evidence>
<reference evidence="3 4" key="1">
    <citation type="submission" date="2018-12" db="EMBL/GenBank/DDBJ databases">
        <authorList>
            <person name="Tiukova I."/>
            <person name="Dainat J."/>
        </authorList>
    </citation>
    <scope>NUCLEOTIDE SEQUENCE [LARGE SCALE GENOMIC DNA]</scope>
</reference>
<evidence type="ECO:0000256" key="1">
    <source>
        <dbReference type="SAM" id="MobiDB-lite"/>
    </source>
</evidence>
<feature type="transmembrane region" description="Helical" evidence="2">
    <location>
        <begin position="191"/>
        <end position="212"/>
    </location>
</feature>
<gene>
    <name evidence="3" type="ORF">BRENAR_LOCUS2420</name>
</gene>
<protein>
    <submittedName>
        <fullName evidence="3">DEKNAAC102368</fullName>
    </submittedName>
</protein>
<dbReference type="GO" id="GO:0005938">
    <property type="term" value="C:cell cortex"/>
    <property type="evidence" value="ECO:0007669"/>
    <property type="project" value="TreeGrafter"/>
</dbReference>
<keyword evidence="2" id="KW-0812">Transmembrane</keyword>
<evidence type="ECO:0000313" key="4">
    <source>
        <dbReference type="Proteomes" id="UP000290900"/>
    </source>
</evidence>
<dbReference type="GO" id="GO:0005886">
    <property type="term" value="C:plasma membrane"/>
    <property type="evidence" value="ECO:0007669"/>
    <property type="project" value="InterPro"/>
</dbReference>
<dbReference type="AlphaFoldDB" id="A0A448YLB1"/>
<dbReference type="GO" id="GO:0030866">
    <property type="term" value="P:cortical actin cytoskeleton organization"/>
    <property type="evidence" value="ECO:0007669"/>
    <property type="project" value="TreeGrafter"/>
</dbReference>
<dbReference type="InParanoid" id="A0A448YLB1"/>
<feature type="transmembrane region" description="Helical" evidence="2">
    <location>
        <begin position="148"/>
        <end position="171"/>
    </location>
</feature>
<keyword evidence="4" id="KW-1185">Reference proteome</keyword>
<keyword evidence="2" id="KW-0472">Membrane</keyword>
<name>A0A448YLB1_BRENA</name>
<sequence length="341" mass="37639">MKVLPLTFKLISLILLLGSFLTLLLTLITGGTEDSALGKFYWLQTDCSKYPGSPIQGQCRWTYYHLCGVASNGKNTNCVKSKPAYPFSPRDNFSSRDKIPASFLNDRNKYFFMSRIGWAFAIIGLFFLFCAVLPFITYILFGGRFGWIFWILYGLSFLFTVIGVALSTAVFTSGKNVFGHANNKASLGARILSTAWITIGCFIVNLFVIAYIRVSRGGKASDDYIPPVYQEAEPAVTEKKPGFFKRTFGRKEKYPVDDAAALQADGLSAENAVGGQRFTDTVSGDGSLGAANSRGHYSLNSKTENAPQYTSYMPSEQYEQQVQDVMRKLEQEKAAAAAAPQ</sequence>
<dbReference type="PANTHER" id="PTHR36414">
    <property type="entry name" value="PROTEIN SUR7"/>
    <property type="match status" value="1"/>
</dbReference>